<feature type="transmembrane region" description="Helical" evidence="6">
    <location>
        <begin position="326"/>
        <end position="346"/>
    </location>
</feature>
<dbReference type="Gene3D" id="1.20.1740.10">
    <property type="entry name" value="Amino acid/polyamine transporter I"/>
    <property type="match status" value="1"/>
</dbReference>
<dbReference type="PANTHER" id="PTHR11785:SF512">
    <property type="entry name" value="SOBREMESA, ISOFORM B"/>
    <property type="match status" value="1"/>
</dbReference>
<dbReference type="Pfam" id="PF13520">
    <property type="entry name" value="AA_permease_2"/>
    <property type="match status" value="1"/>
</dbReference>
<keyword evidence="3 6" id="KW-1133">Transmembrane helix</keyword>
<keyword evidence="4 6" id="KW-0472">Membrane</keyword>
<protein>
    <submittedName>
        <fullName evidence="7">APC family permease</fullName>
    </submittedName>
</protein>
<evidence type="ECO:0000256" key="2">
    <source>
        <dbReference type="ARBA" id="ARBA00022692"/>
    </source>
</evidence>
<evidence type="ECO:0000256" key="6">
    <source>
        <dbReference type="SAM" id="Phobius"/>
    </source>
</evidence>
<dbReference type="InterPro" id="IPR002293">
    <property type="entry name" value="AA/rel_permease1"/>
</dbReference>
<evidence type="ECO:0000313" key="8">
    <source>
        <dbReference type="Proteomes" id="UP000664795"/>
    </source>
</evidence>
<feature type="transmembrane region" description="Helical" evidence="6">
    <location>
        <begin position="195"/>
        <end position="216"/>
    </location>
</feature>
<evidence type="ECO:0000256" key="4">
    <source>
        <dbReference type="ARBA" id="ARBA00023136"/>
    </source>
</evidence>
<dbReference type="PIRSF" id="PIRSF006060">
    <property type="entry name" value="AA_transporter"/>
    <property type="match status" value="1"/>
</dbReference>
<accession>A0A939JXI6</accession>
<feature type="transmembrane region" description="Helical" evidence="6">
    <location>
        <begin position="128"/>
        <end position="153"/>
    </location>
</feature>
<dbReference type="InterPro" id="IPR050598">
    <property type="entry name" value="AminoAcid_Transporter"/>
</dbReference>
<feature type="transmembrane region" description="Helical" evidence="6">
    <location>
        <begin position="462"/>
        <end position="480"/>
    </location>
</feature>
<reference evidence="7 8" key="1">
    <citation type="submission" date="2021-03" db="EMBL/GenBank/DDBJ databases">
        <title>Fibrella sp. HMF5036 genome sequencing and assembly.</title>
        <authorList>
            <person name="Kang H."/>
            <person name="Kim H."/>
            <person name="Bae S."/>
            <person name="Joh K."/>
        </authorList>
    </citation>
    <scope>NUCLEOTIDE SEQUENCE [LARGE SCALE GENOMIC DNA]</scope>
    <source>
        <strain evidence="7 8">HMF5036</strain>
    </source>
</reference>
<dbReference type="GO" id="GO:0016020">
    <property type="term" value="C:membrane"/>
    <property type="evidence" value="ECO:0007669"/>
    <property type="project" value="UniProtKB-SubCell"/>
</dbReference>
<comment type="caution">
    <text evidence="7">The sequence shown here is derived from an EMBL/GenBank/DDBJ whole genome shotgun (WGS) entry which is preliminary data.</text>
</comment>
<feature type="compositionally biased region" description="Low complexity" evidence="5">
    <location>
        <begin position="30"/>
        <end position="41"/>
    </location>
</feature>
<feature type="region of interest" description="Disordered" evidence="5">
    <location>
        <begin position="18"/>
        <end position="42"/>
    </location>
</feature>
<feature type="transmembrane region" description="Helical" evidence="6">
    <location>
        <begin position="372"/>
        <end position="391"/>
    </location>
</feature>
<feature type="transmembrane region" description="Helical" evidence="6">
    <location>
        <begin position="439"/>
        <end position="456"/>
    </location>
</feature>
<feature type="transmembrane region" description="Helical" evidence="6">
    <location>
        <begin position="236"/>
        <end position="256"/>
    </location>
</feature>
<feature type="transmembrane region" description="Helical" evidence="6">
    <location>
        <begin position="397"/>
        <end position="419"/>
    </location>
</feature>
<feature type="transmembrane region" description="Helical" evidence="6">
    <location>
        <begin position="85"/>
        <end position="107"/>
    </location>
</feature>
<evidence type="ECO:0000256" key="1">
    <source>
        <dbReference type="ARBA" id="ARBA00004141"/>
    </source>
</evidence>
<sequence length="490" mass="53491">MPVLRNFTRNGRFHPDRHCPKIDEPIELNTSTSPDPSDDTPALPRRLSLLQGTALNMIDMVGIGPFVVLPLVMKTIGGPHFLLAWAFGALISLIDASVWSELGAAFPQAGGSYRFLKIAYGEEKLGRLMSFLYVWQTLIQAPLVVASGAIGFAQYASYLYPLDDLTRRLVSGGVVLLVIALLYRRIDGIGRISVLLWLCVLGTMGWLILGGLLNGTHPVEQLLSDAWTATESTSPLVLAATVGAASVKTIYCYLGYYNICHLGGEIQKPERNIPMSMFLSVIGIAILYSLLNLSVASVLPFETAANSKFIVSTMIETLYGTNAARFATLLVLVVAFSSLFAVLLGYSRVPYAAAVDGQFFSAFAKLHPTRQFPYVSLLFLGGLAFIFSLLFKLSNVITAILAMRVVVQFIGQAVGLLLLHGRSQQAGQPAVTFPFRMPLYPLPVLLAIAIWGYIFYSTGRDYMLSGLTVMALGTVAYFISARVRHRWPFG</sequence>
<dbReference type="GO" id="GO:0015179">
    <property type="term" value="F:L-amino acid transmembrane transporter activity"/>
    <property type="evidence" value="ECO:0007669"/>
    <property type="project" value="TreeGrafter"/>
</dbReference>
<gene>
    <name evidence="7" type="ORF">J2I48_08730</name>
</gene>
<dbReference type="PANTHER" id="PTHR11785">
    <property type="entry name" value="AMINO ACID TRANSPORTER"/>
    <property type="match status" value="1"/>
</dbReference>
<name>A0A939JXI6_9BACT</name>
<comment type="subcellular location">
    <subcellularLocation>
        <location evidence="1">Membrane</location>
        <topology evidence="1">Multi-pass membrane protein</topology>
    </subcellularLocation>
</comment>
<feature type="transmembrane region" description="Helical" evidence="6">
    <location>
        <begin position="277"/>
        <end position="299"/>
    </location>
</feature>
<dbReference type="RefSeq" id="WP_207335032.1">
    <property type="nucleotide sequence ID" value="NZ_JAFMYU010000005.1"/>
</dbReference>
<feature type="transmembrane region" description="Helical" evidence="6">
    <location>
        <begin position="165"/>
        <end position="183"/>
    </location>
</feature>
<evidence type="ECO:0000313" key="7">
    <source>
        <dbReference type="EMBL" id="MBO0931074.1"/>
    </source>
</evidence>
<evidence type="ECO:0000256" key="3">
    <source>
        <dbReference type="ARBA" id="ARBA00022989"/>
    </source>
</evidence>
<proteinExistence type="predicted"/>
<dbReference type="EMBL" id="JAFMYU010000005">
    <property type="protein sequence ID" value="MBO0931074.1"/>
    <property type="molecule type" value="Genomic_DNA"/>
</dbReference>
<organism evidence="7 8">
    <name type="scientific">Fibrella aquatilis</name>
    <dbReference type="NCBI Taxonomy" id="2817059"/>
    <lineage>
        <taxon>Bacteria</taxon>
        <taxon>Pseudomonadati</taxon>
        <taxon>Bacteroidota</taxon>
        <taxon>Cytophagia</taxon>
        <taxon>Cytophagales</taxon>
        <taxon>Spirosomataceae</taxon>
        <taxon>Fibrella</taxon>
    </lineage>
</organism>
<evidence type="ECO:0000256" key="5">
    <source>
        <dbReference type="SAM" id="MobiDB-lite"/>
    </source>
</evidence>
<keyword evidence="8" id="KW-1185">Reference proteome</keyword>
<feature type="transmembrane region" description="Helical" evidence="6">
    <location>
        <begin position="54"/>
        <end position="73"/>
    </location>
</feature>
<dbReference type="AlphaFoldDB" id="A0A939JXI6"/>
<keyword evidence="2 6" id="KW-0812">Transmembrane</keyword>
<dbReference type="Proteomes" id="UP000664795">
    <property type="component" value="Unassembled WGS sequence"/>
</dbReference>